<evidence type="ECO:0000313" key="2">
    <source>
        <dbReference type="Proteomes" id="UP000248703"/>
    </source>
</evidence>
<dbReference type="OrthoDB" id="667380at2"/>
<evidence type="ECO:0008006" key="3">
    <source>
        <dbReference type="Google" id="ProtNLM"/>
    </source>
</evidence>
<dbReference type="Proteomes" id="UP000248703">
    <property type="component" value="Unassembled WGS sequence"/>
</dbReference>
<organism evidence="1 2">
    <name type="scientific">Olleya aquimaris</name>
    <dbReference type="NCBI Taxonomy" id="639310"/>
    <lineage>
        <taxon>Bacteria</taxon>
        <taxon>Pseudomonadati</taxon>
        <taxon>Bacteroidota</taxon>
        <taxon>Flavobacteriia</taxon>
        <taxon>Flavobacteriales</taxon>
        <taxon>Flavobacteriaceae</taxon>
    </lineage>
</organism>
<reference evidence="1 2" key="1">
    <citation type="submission" date="2018-06" db="EMBL/GenBank/DDBJ databases">
        <title>Genomic Encyclopedia of Archaeal and Bacterial Type Strains, Phase II (KMG-II): from individual species to whole genera.</title>
        <authorList>
            <person name="Goeker M."/>
        </authorList>
    </citation>
    <scope>NUCLEOTIDE SEQUENCE [LARGE SCALE GENOMIC DNA]</scope>
    <source>
        <strain evidence="1 2">DSM 24464</strain>
    </source>
</reference>
<name>A0A327R8Z0_9FLAO</name>
<proteinExistence type="predicted"/>
<protein>
    <recommendedName>
        <fullName evidence="3">Transcription elongation factor</fullName>
    </recommendedName>
</protein>
<gene>
    <name evidence="1" type="ORF">LY08_02453</name>
</gene>
<dbReference type="AlphaFoldDB" id="A0A327R8Z0"/>
<evidence type="ECO:0000313" key="1">
    <source>
        <dbReference type="EMBL" id="RAJ11953.1"/>
    </source>
</evidence>
<dbReference type="RefSeq" id="WP_111660719.1">
    <property type="nucleotide sequence ID" value="NZ_QLLO01000010.1"/>
</dbReference>
<keyword evidence="2" id="KW-1185">Reference proteome</keyword>
<sequence length="148" mass="16696">MTIKQQLLQVCNAYVEKRILDYKNEIELIKESIESNDKGNSEDDDAGNGKLLNDLEKNNGYLNDARKTQEYLKLVKTNLLSPNAALGSLVKTDSLHFFISISIGKIELDNETYYAISLQSPIGQLLKQKQKGDTFEFNGTKYTVTDVI</sequence>
<accession>A0A327R8Z0</accession>
<dbReference type="EMBL" id="QLLO01000010">
    <property type="protein sequence ID" value="RAJ11953.1"/>
    <property type="molecule type" value="Genomic_DNA"/>
</dbReference>
<comment type="caution">
    <text evidence="1">The sequence shown here is derived from an EMBL/GenBank/DDBJ whole genome shotgun (WGS) entry which is preliminary data.</text>
</comment>